<dbReference type="GO" id="GO:0051604">
    <property type="term" value="P:protein maturation"/>
    <property type="evidence" value="ECO:0007669"/>
    <property type="project" value="TreeGrafter"/>
</dbReference>
<comment type="caution">
    <text evidence="4">The sequence shown here is derived from an EMBL/GenBank/DDBJ whole genome shotgun (WGS) entry which is preliminary data.</text>
</comment>
<dbReference type="OrthoDB" id="9808093at2"/>
<dbReference type="Pfam" id="PF22521">
    <property type="entry name" value="HypF_C_2"/>
    <property type="match status" value="1"/>
</dbReference>
<dbReference type="EMBL" id="LDUG01000046">
    <property type="protein sequence ID" value="KVW93487.1"/>
    <property type="molecule type" value="Genomic_DNA"/>
</dbReference>
<protein>
    <submittedName>
        <fullName evidence="4">Hydrogenase maturation protein HypF</fullName>
    </submittedName>
</protein>
<feature type="domain" description="Carbamoyltransferase Kae1-like" evidence="3">
    <location>
        <begin position="123"/>
        <end position="367"/>
    </location>
</feature>
<dbReference type="GO" id="GO:0008270">
    <property type="term" value="F:zinc ion binding"/>
    <property type="evidence" value="ECO:0007669"/>
    <property type="project" value="TreeGrafter"/>
</dbReference>
<name>A0A106BJ73_THIDE</name>
<dbReference type="RefSeq" id="WP_059757978.1">
    <property type="nucleotide sequence ID" value="NZ_LDUG01000046.1"/>
</dbReference>
<accession>A0A106BJ73</accession>
<evidence type="ECO:0000259" key="2">
    <source>
        <dbReference type="Pfam" id="PF17788"/>
    </source>
</evidence>
<evidence type="ECO:0000313" key="4">
    <source>
        <dbReference type="EMBL" id="KVW93487.1"/>
    </source>
</evidence>
<proteinExistence type="inferred from homology"/>
<feature type="domain" description="HypF Kae1-like" evidence="2">
    <location>
        <begin position="16"/>
        <end position="114"/>
    </location>
</feature>
<dbReference type="InterPro" id="IPR041440">
    <property type="entry name" value="HypF_C"/>
</dbReference>
<dbReference type="Gene3D" id="1.10.357.160">
    <property type="match status" value="1"/>
</dbReference>
<gene>
    <name evidence="4" type="ORF">ABW22_13910</name>
</gene>
<evidence type="ECO:0000259" key="3">
    <source>
        <dbReference type="Pfam" id="PF22521"/>
    </source>
</evidence>
<dbReference type="PANTHER" id="PTHR42959:SF1">
    <property type="entry name" value="CARBAMOYLTRANSFERASE HYPF"/>
    <property type="match status" value="1"/>
</dbReference>
<dbReference type="AlphaFoldDB" id="A0A106BJ73"/>
<reference evidence="4 5" key="1">
    <citation type="journal article" date="2015" name="Appl. Environ. Microbiol.">
        <title>Aerobic and Anaerobic Thiosulfate Oxidation by a Cold-Adapted, Subglacial Chemoautotroph.</title>
        <authorList>
            <person name="Harrold Z.R."/>
            <person name="Skidmore M.L."/>
            <person name="Hamilton T.L."/>
            <person name="Desch L."/>
            <person name="Amada K."/>
            <person name="van Gelder W."/>
            <person name="Glover K."/>
            <person name="Roden E.E."/>
            <person name="Boyd E.S."/>
        </authorList>
    </citation>
    <scope>NUCLEOTIDE SEQUENCE [LARGE SCALE GENOMIC DNA]</scope>
    <source>
        <strain evidence="4 5">RG</strain>
    </source>
</reference>
<dbReference type="Gene3D" id="3.30.420.360">
    <property type="match status" value="1"/>
</dbReference>
<dbReference type="Proteomes" id="UP000064243">
    <property type="component" value="Unassembled WGS sequence"/>
</dbReference>
<dbReference type="InterPro" id="IPR055128">
    <property type="entry name" value="HypF_C_2"/>
</dbReference>
<dbReference type="PATRIC" id="fig|36861.3.peg.2603"/>
<evidence type="ECO:0000313" key="5">
    <source>
        <dbReference type="Proteomes" id="UP000064243"/>
    </source>
</evidence>
<dbReference type="GO" id="GO:0016743">
    <property type="term" value="F:carboxyl- or carbamoyltransferase activity"/>
    <property type="evidence" value="ECO:0007669"/>
    <property type="project" value="TreeGrafter"/>
</dbReference>
<sequence>MSAAIMTSRLPCPAPARVLACGAYLKNRACLLDGDQVHWSPVHGDLGEAASRVALERSVESLLARASGPLQAVAHDLHPDFHSTRVALALAEQLQAPAIGVQHHHAHIGVVLAEHAVAGPVIGLALDGVGLGDDGSAWGGELLWVNGVAATQQWQRLDHLVPLPMPGADAAAREPWRMAAAALHALGRGDEIEPRFAPHVGVMAARGVHTLLQRDLQCPRSSSAGRWFDAAAGALGLSVRQAFEAEAAMTLELRAREWLQAHPEFELPWTSLDLRPLVAELFTLAGSGPQAQARGAALFHLALAGGLAHRATELAHTHGTRNVVLGGGCFANQVLADRLGAALRRAGLAVFEPHGAGCGDAGLALGQAWIAACARHAGGSSGAVGAVPAAAALETET</sequence>
<dbReference type="Pfam" id="PF17788">
    <property type="entry name" value="HypF_C"/>
    <property type="match status" value="1"/>
</dbReference>
<evidence type="ECO:0000256" key="1">
    <source>
        <dbReference type="ARBA" id="ARBA00008097"/>
    </source>
</evidence>
<dbReference type="PANTHER" id="PTHR42959">
    <property type="entry name" value="CARBAMOYLTRANSFERASE"/>
    <property type="match status" value="1"/>
</dbReference>
<comment type="similarity">
    <text evidence="1">Belongs to the carbamoyltransferase HypF family.</text>
</comment>
<organism evidence="4 5">
    <name type="scientific">Thiobacillus denitrificans</name>
    <dbReference type="NCBI Taxonomy" id="36861"/>
    <lineage>
        <taxon>Bacteria</taxon>
        <taxon>Pseudomonadati</taxon>
        <taxon>Pseudomonadota</taxon>
        <taxon>Betaproteobacteria</taxon>
        <taxon>Nitrosomonadales</taxon>
        <taxon>Thiobacillaceae</taxon>
        <taxon>Thiobacillus</taxon>
    </lineage>
</organism>
<keyword evidence="5" id="KW-1185">Reference proteome</keyword>
<dbReference type="Gene3D" id="3.30.420.560">
    <property type="match status" value="1"/>
</dbReference>
<dbReference type="InterPro" id="IPR051060">
    <property type="entry name" value="Carbamoyltrans_HypF-like"/>
</dbReference>